<dbReference type="Proteomes" id="UP000008229">
    <property type="component" value="Chromosome"/>
</dbReference>
<dbReference type="Pfam" id="PF00378">
    <property type="entry name" value="ECH_1"/>
    <property type="match status" value="1"/>
</dbReference>
<keyword evidence="4" id="KW-0443">Lipid metabolism</keyword>
<accession>D3F4M2</accession>
<dbReference type="InterPro" id="IPR045002">
    <property type="entry name" value="Ech1-like"/>
</dbReference>
<dbReference type="eggNOG" id="COG1024">
    <property type="taxonomic scope" value="Bacteria"/>
</dbReference>
<dbReference type="PANTHER" id="PTHR43149:SF1">
    <property type="entry name" value="DELTA(3,5)-DELTA(2,4)-DIENOYL-COA ISOMERASE, MITOCHONDRIAL"/>
    <property type="match status" value="1"/>
</dbReference>
<dbReference type="PANTHER" id="PTHR43149">
    <property type="entry name" value="ENOYL-COA HYDRATASE"/>
    <property type="match status" value="1"/>
</dbReference>
<evidence type="ECO:0000256" key="5">
    <source>
        <dbReference type="ARBA" id="ARBA00023235"/>
    </source>
</evidence>
<reference evidence="7" key="2">
    <citation type="submission" date="2010-01" db="EMBL/GenBank/DDBJ databases">
        <title>The complete genome of Conexibacter woesei DSM 14684.</title>
        <authorList>
            <consortium name="US DOE Joint Genome Institute (JGI-PGF)"/>
            <person name="Lucas S."/>
            <person name="Copeland A."/>
            <person name="Lapidus A."/>
            <person name="Glavina del Rio T."/>
            <person name="Dalin E."/>
            <person name="Tice H."/>
            <person name="Bruce D."/>
            <person name="Goodwin L."/>
            <person name="Pitluck S."/>
            <person name="Kyrpides N."/>
            <person name="Mavromatis K."/>
            <person name="Ivanova N."/>
            <person name="Mikhailova N."/>
            <person name="Chertkov O."/>
            <person name="Brettin T."/>
            <person name="Detter J.C."/>
            <person name="Han C."/>
            <person name="Larimer F."/>
            <person name="Land M."/>
            <person name="Hauser L."/>
            <person name="Markowitz V."/>
            <person name="Cheng J.-F."/>
            <person name="Hugenholtz P."/>
            <person name="Woyke T."/>
            <person name="Wu D."/>
            <person name="Pukall R."/>
            <person name="Steenblock K."/>
            <person name="Schneider S."/>
            <person name="Klenk H.-P."/>
            <person name="Eisen J.A."/>
        </authorList>
    </citation>
    <scope>NUCLEOTIDE SEQUENCE [LARGE SCALE GENOMIC DNA]</scope>
    <source>
        <strain evidence="7">DSM 14684 / CIP 108061 / JCM 11494 / NBRC 100937 / ID131577</strain>
    </source>
</reference>
<evidence type="ECO:0000256" key="3">
    <source>
        <dbReference type="ARBA" id="ARBA00022832"/>
    </source>
</evidence>
<dbReference type="KEGG" id="cwo:Cwoe_4064"/>
<reference evidence="6 7" key="1">
    <citation type="journal article" date="2010" name="Stand. Genomic Sci.">
        <title>Complete genome sequence of Conexibacter woesei type strain (ID131577).</title>
        <authorList>
            <person name="Pukall R."/>
            <person name="Lapidus A."/>
            <person name="Glavina Del Rio T."/>
            <person name="Copeland A."/>
            <person name="Tice H."/>
            <person name="Cheng J.-F."/>
            <person name="Lucas S."/>
            <person name="Chen F."/>
            <person name="Nolan M."/>
            <person name="Bruce D."/>
            <person name="Goodwin L."/>
            <person name="Pitluck S."/>
            <person name="Mavromatis K."/>
            <person name="Ivanova N."/>
            <person name="Ovchinnikova G."/>
            <person name="Pati A."/>
            <person name="Chen A."/>
            <person name="Palaniappan K."/>
            <person name="Land M."/>
            <person name="Hauser L."/>
            <person name="Chang Y.-J."/>
            <person name="Jeffries C.D."/>
            <person name="Chain P."/>
            <person name="Meincke L."/>
            <person name="Sims D."/>
            <person name="Brettin T."/>
            <person name="Detter J.C."/>
            <person name="Rohde M."/>
            <person name="Goeker M."/>
            <person name="Bristow J."/>
            <person name="Eisen J.A."/>
            <person name="Markowitz V."/>
            <person name="Kyrpides N.C."/>
            <person name="Klenk H.-P."/>
            <person name="Hugenholtz P."/>
        </authorList>
    </citation>
    <scope>NUCLEOTIDE SEQUENCE [LARGE SCALE GENOMIC DNA]</scope>
    <source>
        <strain evidence="7">DSM 14684 / CIP 108061 / JCM 11494 / NBRC 100937 / ID131577</strain>
    </source>
</reference>
<evidence type="ECO:0000256" key="1">
    <source>
        <dbReference type="ARBA" id="ARBA00005005"/>
    </source>
</evidence>
<organism evidence="6 7">
    <name type="scientific">Conexibacter woesei (strain DSM 14684 / CCUG 47730 / CIP 108061 / JCM 11494 / NBRC 100937 / ID131577)</name>
    <dbReference type="NCBI Taxonomy" id="469383"/>
    <lineage>
        <taxon>Bacteria</taxon>
        <taxon>Bacillati</taxon>
        <taxon>Actinomycetota</taxon>
        <taxon>Thermoleophilia</taxon>
        <taxon>Solirubrobacterales</taxon>
        <taxon>Conexibacteraceae</taxon>
        <taxon>Conexibacter</taxon>
    </lineage>
</organism>
<dbReference type="GO" id="GO:0006631">
    <property type="term" value="P:fatty acid metabolic process"/>
    <property type="evidence" value="ECO:0007669"/>
    <property type="project" value="UniProtKB-KW"/>
</dbReference>
<dbReference type="InterPro" id="IPR001753">
    <property type="entry name" value="Enoyl-CoA_hydra/iso"/>
</dbReference>
<dbReference type="OrthoDB" id="8452484at2"/>
<comment type="similarity">
    <text evidence="2">Belongs to the enoyl-CoA hydratase/isomerase family.</text>
</comment>
<sequence>MPLVETEDRGAVRHLILNRPEKRNAMHGELVLAIGAALKEAANAPEVHVVVLRGAGPMFSSGMDFNALGSLASTPEHLRAFRRECIDAWNLAEEMTKPVVCQIHGGCIGGAVELALACDFRVMASDGLIGMPETRIGLIPDVGGSSRLPALVGLGRAKELILTGKLIGAEEAERIGLVTRTAAPEELDAATDALVGELLQCAPIAVGLAKRVLDAAAKPALSLTLEQEVAAQQLCAQSEDFAEGSRALAEKRLPQFSGR</sequence>
<dbReference type="CDD" id="cd06558">
    <property type="entry name" value="crotonase-like"/>
    <property type="match status" value="1"/>
</dbReference>
<evidence type="ECO:0000256" key="4">
    <source>
        <dbReference type="ARBA" id="ARBA00023098"/>
    </source>
</evidence>
<gene>
    <name evidence="6" type="ordered locus">Cwoe_4064</name>
</gene>
<dbReference type="HOGENOM" id="CLU_009834_7_6_11"/>
<evidence type="ECO:0000313" key="7">
    <source>
        <dbReference type="Proteomes" id="UP000008229"/>
    </source>
</evidence>
<dbReference type="STRING" id="469383.Cwoe_4064"/>
<dbReference type="SUPFAM" id="SSF52096">
    <property type="entry name" value="ClpP/crotonase"/>
    <property type="match status" value="1"/>
</dbReference>
<keyword evidence="5 6" id="KW-0413">Isomerase</keyword>
<dbReference type="AlphaFoldDB" id="D3F4M2"/>
<proteinExistence type="inferred from homology"/>
<dbReference type="RefSeq" id="WP_012935530.1">
    <property type="nucleotide sequence ID" value="NC_013739.1"/>
</dbReference>
<dbReference type="Gene3D" id="3.90.226.10">
    <property type="entry name" value="2-enoyl-CoA Hydratase, Chain A, domain 1"/>
    <property type="match status" value="1"/>
</dbReference>
<dbReference type="Gene3D" id="1.10.12.10">
    <property type="entry name" value="Lyase 2-enoyl-coa Hydratase, Chain A, domain 2"/>
    <property type="match status" value="1"/>
</dbReference>
<protein>
    <submittedName>
        <fullName evidence="6">Enoyl-CoA hydratase/isomerase</fullName>
    </submittedName>
</protein>
<keyword evidence="3" id="KW-0276">Fatty acid metabolism</keyword>
<dbReference type="InterPro" id="IPR029045">
    <property type="entry name" value="ClpP/crotonase-like_dom_sf"/>
</dbReference>
<dbReference type="InterPro" id="IPR014748">
    <property type="entry name" value="Enoyl-CoA_hydra_C"/>
</dbReference>
<dbReference type="GO" id="GO:0016853">
    <property type="term" value="F:isomerase activity"/>
    <property type="evidence" value="ECO:0007669"/>
    <property type="project" value="UniProtKB-KW"/>
</dbReference>
<name>D3F4M2_CONWI</name>
<dbReference type="EMBL" id="CP001854">
    <property type="protein sequence ID" value="ADB52479.1"/>
    <property type="molecule type" value="Genomic_DNA"/>
</dbReference>
<keyword evidence="7" id="KW-1185">Reference proteome</keyword>
<comment type="pathway">
    <text evidence="1">Lipid metabolism; fatty acid beta-oxidation.</text>
</comment>
<evidence type="ECO:0000313" key="6">
    <source>
        <dbReference type="EMBL" id="ADB52479.1"/>
    </source>
</evidence>
<evidence type="ECO:0000256" key="2">
    <source>
        <dbReference type="ARBA" id="ARBA00005254"/>
    </source>
</evidence>